<dbReference type="KEGG" id="acin:CBP34_12245"/>
<dbReference type="AlphaFoldDB" id="A0A240U4H6"/>
<dbReference type="Pfam" id="PF18821">
    <property type="entry name" value="LPD7"/>
    <property type="match status" value="1"/>
</dbReference>
<feature type="compositionally biased region" description="Polar residues" evidence="1">
    <location>
        <begin position="294"/>
        <end position="303"/>
    </location>
</feature>
<dbReference type="Proteomes" id="UP000194432">
    <property type="component" value="Chromosome 1"/>
</dbReference>
<feature type="compositionally biased region" description="Basic and acidic residues" evidence="1">
    <location>
        <begin position="96"/>
        <end position="109"/>
    </location>
</feature>
<feature type="region of interest" description="Disordered" evidence="1">
    <location>
        <begin position="1"/>
        <end position="52"/>
    </location>
</feature>
<sequence length="389" mass="42976">MDDSNAPTRNVNRSSPDAPTSQGGTVEPANRAPVAIRTFQAPEPEPGERYELRDPFADLTYRSDRFQDMVAKADQLGANRFVVLDARDQRSFIHKVDGQWQREEPRTPQRDGQAIPRATASPEPNSQQAPTNVIPLPSAQKEPMAQETTDPQATARIDAQAERAALVAKLEASLLDRYLIKRAPVTLGDVKIGLTEYRFKGDTSRVAFTESTFRLATETNSPSVARSMVDVAEARNWHSLRVSGNEDFKRLVWLEAAARGVKTLGYEPNPADLERLKVERDLRQVNRIEPGRETNASQGSSPGNKPAGRGSGGRKAVLAAVEAILVANRVPDQQRMAIMAAATEKLAQRIRDGHTLKVKVYDKNAPSQRPAVVPKQEQQRTRERAAPVR</sequence>
<keyword evidence="4" id="KW-1185">Reference proteome</keyword>
<reference evidence="3 4" key="1">
    <citation type="submission" date="2017-05" db="EMBL/GenBank/DDBJ databases">
        <title>Polyphasic characterization of four soil-derived phenanthrene-degrading Acidovorax strains and proposal of Acidovorax phenanthrenivorans sp. nov.</title>
        <authorList>
            <person name="Singleton D.R."/>
            <person name="Lee J."/>
            <person name="Dickey A.N."/>
            <person name="Stroud A."/>
            <person name="Scholl E.H."/>
            <person name="Wright F.A."/>
            <person name="Aitken M.D."/>
        </authorList>
    </citation>
    <scope>NUCLEOTIDE SEQUENCE [LARGE SCALE GENOMIC DNA]</scope>
    <source>
        <strain evidence="3">NA3</strain>
    </source>
</reference>
<feature type="region of interest" description="Disordered" evidence="1">
    <location>
        <begin position="96"/>
        <end position="134"/>
    </location>
</feature>
<feature type="domain" description="Large polyvalent protein-associated" evidence="2">
    <location>
        <begin position="196"/>
        <end position="279"/>
    </location>
</feature>
<evidence type="ECO:0000256" key="1">
    <source>
        <dbReference type="SAM" id="MobiDB-lite"/>
    </source>
</evidence>
<proteinExistence type="predicted"/>
<accession>A0A240U4H6</accession>
<dbReference type="InterPro" id="IPR040677">
    <property type="entry name" value="LPD7"/>
</dbReference>
<name>A0A240U4H6_9BURK</name>
<gene>
    <name evidence="3" type="ORF">CBP34_12245</name>
</gene>
<evidence type="ECO:0000313" key="3">
    <source>
        <dbReference type="EMBL" id="ART52270.1"/>
    </source>
</evidence>
<feature type="region of interest" description="Disordered" evidence="1">
    <location>
        <begin position="284"/>
        <end position="313"/>
    </location>
</feature>
<organism evidence="3 4">
    <name type="scientific">Acidovorax carolinensis</name>
    <dbReference type="NCBI Taxonomy" id="553814"/>
    <lineage>
        <taxon>Bacteria</taxon>
        <taxon>Pseudomonadati</taxon>
        <taxon>Pseudomonadota</taxon>
        <taxon>Betaproteobacteria</taxon>
        <taxon>Burkholderiales</taxon>
        <taxon>Comamonadaceae</taxon>
        <taxon>Acidovorax</taxon>
    </lineage>
</organism>
<protein>
    <recommendedName>
        <fullName evidence="2">Large polyvalent protein-associated domain-containing protein</fullName>
    </recommendedName>
</protein>
<evidence type="ECO:0000313" key="4">
    <source>
        <dbReference type="Proteomes" id="UP000194432"/>
    </source>
</evidence>
<dbReference type="EMBL" id="CP021361">
    <property type="protein sequence ID" value="ART52270.1"/>
    <property type="molecule type" value="Genomic_DNA"/>
</dbReference>
<feature type="compositionally biased region" description="Polar residues" evidence="1">
    <location>
        <begin position="1"/>
        <end position="24"/>
    </location>
</feature>
<feature type="compositionally biased region" description="Polar residues" evidence="1">
    <location>
        <begin position="122"/>
        <end position="131"/>
    </location>
</feature>
<evidence type="ECO:0000259" key="2">
    <source>
        <dbReference type="Pfam" id="PF18821"/>
    </source>
</evidence>
<feature type="compositionally biased region" description="Basic and acidic residues" evidence="1">
    <location>
        <begin position="377"/>
        <end position="389"/>
    </location>
</feature>
<feature type="region of interest" description="Disordered" evidence="1">
    <location>
        <begin position="360"/>
        <end position="389"/>
    </location>
</feature>
<dbReference type="RefSeq" id="WP_094098178.1">
    <property type="nucleotide sequence ID" value="NZ_CP021361.1"/>
</dbReference>